<gene>
    <name evidence="2" type="ORF">RZN69_09770</name>
</gene>
<dbReference type="RefSeq" id="WP_317835924.1">
    <property type="nucleotide sequence ID" value="NZ_CP136920.1"/>
</dbReference>
<keyword evidence="3" id="KW-1185">Reference proteome</keyword>
<reference evidence="2 3" key="1">
    <citation type="submission" date="2023-10" db="EMBL/GenBank/DDBJ databases">
        <title>Rubellicoccus peritrichatus gen. nov., sp. nov., isolated from an algae of coral reef tank.</title>
        <authorList>
            <person name="Luo J."/>
        </authorList>
    </citation>
    <scope>NUCLEOTIDE SEQUENCE [LARGE SCALE GENOMIC DNA]</scope>
    <source>
        <strain evidence="2 3">CR14</strain>
    </source>
</reference>
<dbReference type="AlphaFoldDB" id="A0AAQ3LGC9"/>
<dbReference type="Gene3D" id="2.50.20.10">
    <property type="entry name" value="Lipoprotein localisation LolA/LolB/LppX"/>
    <property type="match status" value="1"/>
</dbReference>
<organism evidence="2 3">
    <name type="scientific">Rubellicoccus peritrichatus</name>
    <dbReference type="NCBI Taxonomy" id="3080537"/>
    <lineage>
        <taxon>Bacteria</taxon>
        <taxon>Pseudomonadati</taxon>
        <taxon>Verrucomicrobiota</taxon>
        <taxon>Opitutia</taxon>
        <taxon>Puniceicoccales</taxon>
        <taxon>Cerasicoccaceae</taxon>
        <taxon>Rubellicoccus</taxon>
    </lineage>
</organism>
<evidence type="ECO:0000313" key="3">
    <source>
        <dbReference type="Proteomes" id="UP001304300"/>
    </source>
</evidence>
<sequence>MFSKNPDLFDCAPVLIAMRNLRFGIQVATMVTAWACLLPFHANGQGPSKQRPTVPKVDQIDQEEGAKLIEKFRLQRLRGDYVFHFDLENIPRRGKKSIYEGIIWGTWNDKGPLSRAIIWSPGKPNEPLMQIIAQGGAKPEVWLWEPGKDVRALEPKEFFEPLLPNNHYSAFDLLMPFVFWDKYQYEGSKRVKGRPAHQFVMWPSDSIREARPDLGAAFIALDANYNALVKAELLDESGDEIQTIEVQSFKEVDDQYIIKQIDLLEEVTRDKSRFIVRGAAVNQKLDPKTFDPKQIKSIPDTRKIPFKGV</sequence>
<feature type="domain" description="Uncharacterized protein TP-0789" evidence="1">
    <location>
        <begin position="176"/>
        <end position="296"/>
    </location>
</feature>
<dbReference type="Pfam" id="PF17131">
    <property type="entry name" value="LolA_like"/>
    <property type="match status" value="1"/>
</dbReference>
<dbReference type="KEGG" id="puo:RZN69_09770"/>
<accession>A0AAQ3LGC9</accession>
<name>A0AAQ3LGC9_9BACT</name>
<evidence type="ECO:0000313" key="2">
    <source>
        <dbReference type="EMBL" id="WOO43375.1"/>
    </source>
</evidence>
<proteinExistence type="predicted"/>
<dbReference type="InterPro" id="IPR033399">
    <property type="entry name" value="TP_0789-like"/>
</dbReference>
<protein>
    <submittedName>
        <fullName evidence="2">Outer membrane lipoprotein-sorting protein</fullName>
    </submittedName>
</protein>
<dbReference type="Proteomes" id="UP001304300">
    <property type="component" value="Chromosome"/>
</dbReference>
<keyword evidence="2" id="KW-0449">Lipoprotein</keyword>
<dbReference type="EMBL" id="CP136920">
    <property type="protein sequence ID" value="WOO43375.1"/>
    <property type="molecule type" value="Genomic_DNA"/>
</dbReference>
<evidence type="ECO:0000259" key="1">
    <source>
        <dbReference type="Pfam" id="PF17131"/>
    </source>
</evidence>